<keyword evidence="2" id="KW-1185">Reference proteome</keyword>
<dbReference type="KEGG" id="cko:CKO_03067"/>
<protein>
    <submittedName>
        <fullName evidence="1">Uncharacterized protein</fullName>
    </submittedName>
</protein>
<evidence type="ECO:0000313" key="2">
    <source>
        <dbReference type="Proteomes" id="UP000008148"/>
    </source>
</evidence>
<evidence type="ECO:0000313" key="1">
    <source>
        <dbReference type="EMBL" id="ABV14158.1"/>
    </source>
</evidence>
<dbReference type="AlphaFoldDB" id="A8AKZ5"/>
<dbReference type="HOGENOM" id="CLU_3181795_0_0_6"/>
<dbReference type="Proteomes" id="UP000008148">
    <property type="component" value="Chromosome"/>
</dbReference>
<accession>A8AKZ5</accession>
<organism evidence="1 2">
    <name type="scientific">Citrobacter koseri (strain ATCC BAA-895 / CDC 4225-83 / SGSC4696)</name>
    <dbReference type="NCBI Taxonomy" id="290338"/>
    <lineage>
        <taxon>Bacteria</taxon>
        <taxon>Pseudomonadati</taxon>
        <taxon>Pseudomonadota</taxon>
        <taxon>Gammaproteobacteria</taxon>
        <taxon>Enterobacterales</taxon>
        <taxon>Enterobacteriaceae</taxon>
        <taxon>Citrobacter</taxon>
    </lineage>
</organism>
<gene>
    <name evidence="1" type="ordered locus">CKO_03067</name>
</gene>
<sequence length="46" mass="4802">MALRLSGLQSASFMSGNAIKKAPYGAFFDHSISSGSSERIIPVLSA</sequence>
<reference evidence="1 2" key="1">
    <citation type="submission" date="2007-08" db="EMBL/GenBank/DDBJ databases">
        <authorList>
            <consortium name="The Citrobacter koseri Genome Sequencing Project"/>
            <person name="McClelland M."/>
            <person name="Sanderson E.K."/>
            <person name="Porwollik S."/>
            <person name="Spieth J."/>
            <person name="Clifton W.S."/>
            <person name="Latreille P."/>
            <person name="Courtney L."/>
            <person name="Wang C."/>
            <person name="Pepin K."/>
            <person name="Bhonagiri V."/>
            <person name="Nash W."/>
            <person name="Johnson M."/>
            <person name="Thiruvilangam P."/>
            <person name="Wilson R."/>
        </authorList>
    </citation>
    <scope>NUCLEOTIDE SEQUENCE [LARGE SCALE GENOMIC DNA]</scope>
    <source>
        <strain evidence="2">ATCC BAA-895 / CDC 4225-83 / SGSC4696</strain>
    </source>
</reference>
<proteinExistence type="predicted"/>
<dbReference type="EMBL" id="CP000822">
    <property type="protein sequence ID" value="ABV14158.1"/>
    <property type="molecule type" value="Genomic_DNA"/>
</dbReference>
<name>A8AKZ5_CITK8</name>